<dbReference type="GO" id="GO:0070814">
    <property type="term" value="P:hydrogen sulfide biosynthetic process"/>
    <property type="evidence" value="ECO:0007669"/>
    <property type="project" value="UniProtKB-UniRule"/>
</dbReference>
<dbReference type="AlphaFoldDB" id="A0A317ZFM3"/>
<dbReference type="RefSeq" id="WP_110131130.1">
    <property type="nucleotide sequence ID" value="NZ_QHJQ01000005.1"/>
</dbReference>
<accession>A0A317ZFM3</accession>
<protein>
    <recommendedName>
        <fullName evidence="3">Phosphoadenosine 5'-phosphosulfate reductase</fullName>
        <shortName evidence="3">PAPS reductase</shortName>
        <ecNumber evidence="3">1.8.4.8</ecNumber>
    </recommendedName>
    <alternativeName>
        <fullName evidence="3">3'-phosphoadenylylsulfate reductase</fullName>
    </alternativeName>
    <alternativeName>
        <fullName evidence="3">PAPS reductase, thioredoxin dependent</fullName>
    </alternativeName>
    <alternativeName>
        <fullName evidence="3">PAPS sulfotransferase</fullName>
    </alternativeName>
    <alternativeName>
        <fullName evidence="3">PAdoPS reductase</fullName>
    </alternativeName>
</protein>
<dbReference type="PANTHER" id="PTHR46509">
    <property type="entry name" value="PHOSPHOADENOSINE PHOSPHOSULFATE REDUCTASE"/>
    <property type="match status" value="1"/>
</dbReference>
<evidence type="ECO:0000313" key="6">
    <source>
        <dbReference type="Proteomes" id="UP000247099"/>
    </source>
</evidence>
<dbReference type="SUPFAM" id="SSF52402">
    <property type="entry name" value="Adenine nucleotide alpha hydrolases-like"/>
    <property type="match status" value="1"/>
</dbReference>
<dbReference type="OrthoDB" id="9772604at2"/>
<reference evidence="5 6" key="1">
    <citation type="submission" date="2018-05" db="EMBL/GenBank/DDBJ databases">
        <title>Coraliomargarita sinensis sp. nov., isolated from a marine solar saltern.</title>
        <authorList>
            <person name="Zhou L.Y."/>
        </authorList>
    </citation>
    <scope>NUCLEOTIDE SEQUENCE [LARGE SCALE GENOMIC DNA]</scope>
    <source>
        <strain evidence="5 6">WN38</strain>
    </source>
</reference>
<gene>
    <name evidence="3" type="primary">cysH</name>
    <name evidence="5" type="ORF">DDZ13_09075</name>
</gene>
<dbReference type="CDD" id="cd23945">
    <property type="entry name" value="PAPS_reductase"/>
    <property type="match status" value="1"/>
</dbReference>
<feature type="active site" description="Nucleophile; cysteine thiosulfonate intermediate" evidence="3">
    <location>
        <position position="227"/>
    </location>
</feature>
<evidence type="ECO:0000256" key="2">
    <source>
        <dbReference type="ARBA" id="ARBA00023002"/>
    </source>
</evidence>
<organism evidence="5 6">
    <name type="scientific">Coraliomargarita sinensis</name>
    <dbReference type="NCBI Taxonomy" id="2174842"/>
    <lineage>
        <taxon>Bacteria</taxon>
        <taxon>Pseudomonadati</taxon>
        <taxon>Verrucomicrobiota</taxon>
        <taxon>Opitutia</taxon>
        <taxon>Puniceicoccales</taxon>
        <taxon>Coraliomargaritaceae</taxon>
        <taxon>Coraliomargarita</taxon>
    </lineage>
</organism>
<name>A0A317ZFM3_9BACT</name>
<keyword evidence="2 3" id="KW-0560">Oxidoreductase</keyword>
<evidence type="ECO:0000256" key="3">
    <source>
        <dbReference type="HAMAP-Rule" id="MF_00063"/>
    </source>
</evidence>
<comment type="subcellular location">
    <subcellularLocation>
        <location evidence="3">Cytoplasm</location>
    </subcellularLocation>
</comment>
<dbReference type="Proteomes" id="UP000247099">
    <property type="component" value="Unassembled WGS sequence"/>
</dbReference>
<keyword evidence="6" id="KW-1185">Reference proteome</keyword>
<dbReference type="UniPathway" id="UPA00140">
    <property type="reaction ID" value="UER00206"/>
</dbReference>
<evidence type="ECO:0000256" key="1">
    <source>
        <dbReference type="ARBA" id="ARBA00009732"/>
    </source>
</evidence>
<dbReference type="GO" id="GO:0005737">
    <property type="term" value="C:cytoplasm"/>
    <property type="evidence" value="ECO:0007669"/>
    <property type="project" value="UniProtKB-SubCell"/>
</dbReference>
<comment type="caution">
    <text evidence="5">The sequence shown here is derived from an EMBL/GenBank/DDBJ whole genome shotgun (WGS) entry which is preliminary data.</text>
</comment>
<sequence length="240" mass="27671">MSSDTKDMKRSADFDLEAASATERIRWAYETYGDKLVLSTSFGIQSAVMLHMVTTQIPKIPVIFIDTGYLFPATYTFAQELTERLELNLKTYTPKQTAAQQEALYGKLWEQDVDGLDRYNRINKVEPMNRAITELGAEAWLSGLRRSQSSTRKERPFTEQQNKILKIYPILDWNDRDIYTYLTENNLPYHPLWDQGYVSVGDWHSTKKLGEGMTEEETRFGGLKRECGLHEVTGSSDFQI</sequence>
<keyword evidence="3" id="KW-0963">Cytoplasm</keyword>
<dbReference type="InterPro" id="IPR002500">
    <property type="entry name" value="PAPS_reduct_dom"/>
</dbReference>
<dbReference type="HAMAP" id="MF_00063">
    <property type="entry name" value="CysH"/>
    <property type="match status" value="1"/>
</dbReference>
<dbReference type="NCBIfam" id="NF002537">
    <property type="entry name" value="PRK02090.1"/>
    <property type="match status" value="1"/>
</dbReference>
<comment type="function">
    <text evidence="3">Catalyzes the formation of sulfite from phosphoadenosine 5'-phosphosulfate (PAPS) using thioredoxin as an electron donor.</text>
</comment>
<dbReference type="InterPro" id="IPR004511">
    <property type="entry name" value="PAPS/APS_Rdtase"/>
</dbReference>
<dbReference type="NCBIfam" id="TIGR02057">
    <property type="entry name" value="PAPS_reductase"/>
    <property type="match status" value="1"/>
</dbReference>
<dbReference type="InterPro" id="IPR011800">
    <property type="entry name" value="PAPS_reductase_CysH"/>
</dbReference>
<evidence type="ECO:0000313" key="5">
    <source>
        <dbReference type="EMBL" id="PXA04180.1"/>
    </source>
</evidence>
<dbReference type="FunCoup" id="A0A317ZFM3">
    <property type="interactions" value="255"/>
</dbReference>
<dbReference type="Pfam" id="PF01507">
    <property type="entry name" value="PAPS_reduct"/>
    <property type="match status" value="1"/>
</dbReference>
<dbReference type="NCBIfam" id="TIGR00434">
    <property type="entry name" value="cysH"/>
    <property type="match status" value="1"/>
</dbReference>
<dbReference type="GO" id="GO:0019379">
    <property type="term" value="P:sulfate assimilation, phosphoadenylyl sulfate reduction by phosphoadenylyl-sulfate reductase (thioredoxin)"/>
    <property type="evidence" value="ECO:0007669"/>
    <property type="project" value="UniProtKB-UniRule"/>
</dbReference>
<dbReference type="EMBL" id="QHJQ01000005">
    <property type="protein sequence ID" value="PXA04180.1"/>
    <property type="molecule type" value="Genomic_DNA"/>
</dbReference>
<comment type="caution">
    <text evidence="3">Lacks conserved residue(s) required for the propagation of feature annotation.</text>
</comment>
<evidence type="ECO:0000259" key="4">
    <source>
        <dbReference type="Pfam" id="PF01507"/>
    </source>
</evidence>
<comment type="similarity">
    <text evidence="1 3">Belongs to the PAPS reductase family. CysH subfamily.</text>
</comment>
<dbReference type="EC" id="1.8.4.8" evidence="3"/>
<dbReference type="InterPro" id="IPR014729">
    <property type="entry name" value="Rossmann-like_a/b/a_fold"/>
</dbReference>
<feature type="domain" description="Phosphoadenosine phosphosulphate reductase" evidence="4">
    <location>
        <begin position="36"/>
        <end position="207"/>
    </location>
</feature>
<proteinExistence type="inferred from homology"/>
<dbReference type="PIRSF" id="PIRSF000857">
    <property type="entry name" value="PAPS_reductase"/>
    <property type="match status" value="1"/>
</dbReference>
<dbReference type="InParanoid" id="A0A317ZFM3"/>
<dbReference type="GO" id="GO:0004604">
    <property type="term" value="F:phosphoadenylyl-sulfate reductase (thioredoxin) activity"/>
    <property type="evidence" value="ECO:0007669"/>
    <property type="project" value="UniProtKB-UniRule"/>
</dbReference>
<comment type="pathway">
    <text evidence="3">Sulfur metabolism; hydrogen sulfide biosynthesis; sulfite from sulfate: step 3/3.</text>
</comment>
<dbReference type="Gene3D" id="3.40.50.620">
    <property type="entry name" value="HUPs"/>
    <property type="match status" value="1"/>
</dbReference>
<comment type="catalytic activity">
    <reaction evidence="3">
        <text>[thioredoxin]-disulfide + sulfite + adenosine 3',5'-bisphosphate + 2 H(+) = [thioredoxin]-dithiol + 3'-phosphoadenylyl sulfate</text>
        <dbReference type="Rhea" id="RHEA:11724"/>
        <dbReference type="Rhea" id="RHEA-COMP:10698"/>
        <dbReference type="Rhea" id="RHEA-COMP:10700"/>
        <dbReference type="ChEBI" id="CHEBI:15378"/>
        <dbReference type="ChEBI" id="CHEBI:17359"/>
        <dbReference type="ChEBI" id="CHEBI:29950"/>
        <dbReference type="ChEBI" id="CHEBI:50058"/>
        <dbReference type="ChEBI" id="CHEBI:58339"/>
        <dbReference type="ChEBI" id="CHEBI:58343"/>
        <dbReference type="EC" id="1.8.4.8"/>
    </reaction>
</comment>
<dbReference type="PANTHER" id="PTHR46509:SF1">
    <property type="entry name" value="PHOSPHOADENOSINE PHOSPHOSULFATE REDUCTASE"/>
    <property type="match status" value="1"/>
</dbReference>